<evidence type="ECO:0000256" key="3">
    <source>
        <dbReference type="RuleBase" id="RU003322"/>
    </source>
</evidence>
<dbReference type="Gene3D" id="1.20.1270.10">
    <property type="match status" value="1"/>
</dbReference>
<evidence type="ECO:0000256" key="2">
    <source>
        <dbReference type="ARBA" id="ARBA00022840"/>
    </source>
</evidence>
<keyword evidence="1 3" id="KW-0547">Nucleotide-binding</keyword>
<comment type="similarity">
    <text evidence="3">Belongs to the heat shock protein 70 family.</text>
</comment>
<sequence>MHLLTLLTVLVSTKKEEATGVAIGIDLGTTYSCVCIYDRNASKPSILRFKNGRETYPSVVKFDTYYEEGSDKPIYRKTTGWEAYNDNIKKPSPDNYFYAFKRLMGFAKSSKAEEFAEIERINKLVTYELELKEDPENPDLRTVYMLAKDDNGNIVKRFTPLEASVAVLSDLKLLTQQIHSELGIAVVTTPAYFNHNQTYSTMQAAKIAGLNAKRTCAEPVAAAYTYQLKHGKKKDDIYLVFDFGGGTLDLSILEHGDQVMEVKCYSGDNFLGGENVNDALFKYFEAQLEKDGVKLINQTEKLRLRAFIEDFKIKLCEKQNETPDEIVEHRDEFLYRGDKSKEFVLNTTEFNKACMNVFDRVRKYVTGKVDGILYKYAALGGEQKNISKVLLVGGSSRIPYIRKMLGEIFGANKINHSLNPDTAVAEGACYYSATLSGYINEDVAIHLVDVLPMHIGIKANENVFEPILKKNATIPAKGSQIFTTAVHGQTKVRIEVGQGLRYQFSDCYSLGAFELELKKPQPKGVPQIEVTVDIDKDGEISVQAVDKTTGQLEKATFVRNDYSLTEQEIAAMVADQEANAALDEELRKRGAAVREFSAYIDVVREAMKNPGMSEDTRTQLDAATTNAEDWLEAQKQRADSKTIKEKMKEFMAIADPLIKPTGGVPSEGKVPTEGREDL</sequence>
<dbReference type="InterPro" id="IPR013126">
    <property type="entry name" value="Hsp_70_fam"/>
</dbReference>
<keyword evidence="2 3" id="KW-0067">ATP-binding</keyword>
<dbReference type="PRINTS" id="PR00301">
    <property type="entry name" value="HEATSHOCK70"/>
</dbReference>
<dbReference type="InterPro" id="IPR029048">
    <property type="entry name" value="HSP70_C_sf"/>
</dbReference>
<dbReference type="Proteomes" id="UP001516464">
    <property type="component" value="Unassembled WGS sequence"/>
</dbReference>
<evidence type="ECO:0000313" key="7">
    <source>
        <dbReference type="Proteomes" id="UP001516464"/>
    </source>
</evidence>
<keyword evidence="7" id="KW-1185">Reference proteome</keyword>
<keyword evidence="5" id="KW-0732">Signal</keyword>
<keyword evidence="6" id="KW-0346">Stress response</keyword>
<dbReference type="Gene3D" id="3.90.640.10">
    <property type="entry name" value="Actin, Chain A, domain 4"/>
    <property type="match status" value="1"/>
</dbReference>
<dbReference type="InterPro" id="IPR043129">
    <property type="entry name" value="ATPase_NBD"/>
</dbReference>
<dbReference type="InterPro" id="IPR029047">
    <property type="entry name" value="HSP70_peptide-bd_sf"/>
</dbReference>
<dbReference type="PANTHER" id="PTHR19375">
    <property type="entry name" value="HEAT SHOCK PROTEIN 70KDA"/>
    <property type="match status" value="1"/>
</dbReference>
<dbReference type="PROSITE" id="PS00297">
    <property type="entry name" value="HSP70_1"/>
    <property type="match status" value="1"/>
</dbReference>
<feature type="chain" id="PRO_5045205859" evidence="5">
    <location>
        <begin position="19"/>
        <end position="678"/>
    </location>
</feature>
<name>A0ABQ7HZ72_9MICR</name>
<feature type="signal peptide" evidence="5">
    <location>
        <begin position="1"/>
        <end position="18"/>
    </location>
</feature>
<comment type="caution">
    <text evidence="6">The sequence shown here is derived from an EMBL/GenBank/DDBJ whole genome shotgun (WGS) entry which is preliminary data.</text>
</comment>
<dbReference type="EMBL" id="SBIQ01000080">
    <property type="protein sequence ID" value="KAF7683502.1"/>
    <property type="molecule type" value="Genomic_DNA"/>
</dbReference>
<dbReference type="Gene3D" id="3.30.420.40">
    <property type="match status" value="2"/>
</dbReference>
<dbReference type="InterPro" id="IPR018181">
    <property type="entry name" value="Heat_shock_70_CS"/>
</dbReference>
<proteinExistence type="inferred from homology"/>
<evidence type="ECO:0000256" key="4">
    <source>
        <dbReference type="SAM" id="MobiDB-lite"/>
    </source>
</evidence>
<protein>
    <submittedName>
        <fullName evidence="6">Heat shock protein</fullName>
    </submittedName>
</protein>
<evidence type="ECO:0000313" key="6">
    <source>
        <dbReference type="EMBL" id="KAF7683502.1"/>
    </source>
</evidence>
<evidence type="ECO:0000256" key="1">
    <source>
        <dbReference type="ARBA" id="ARBA00022741"/>
    </source>
</evidence>
<dbReference type="Gene3D" id="2.60.34.10">
    <property type="entry name" value="Substrate Binding Domain Of DNAk, Chain A, domain 1"/>
    <property type="match status" value="1"/>
</dbReference>
<dbReference type="PROSITE" id="PS00329">
    <property type="entry name" value="HSP70_2"/>
    <property type="match status" value="1"/>
</dbReference>
<dbReference type="SUPFAM" id="SSF100920">
    <property type="entry name" value="Heat shock protein 70kD (HSP70), peptide-binding domain"/>
    <property type="match status" value="1"/>
</dbReference>
<evidence type="ECO:0000256" key="5">
    <source>
        <dbReference type="SAM" id="SignalP"/>
    </source>
</evidence>
<dbReference type="Pfam" id="PF00012">
    <property type="entry name" value="HSP70"/>
    <property type="match status" value="1"/>
</dbReference>
<accession>A0ABQ7HZ72</accession>
<dbReference type="PROSITE" id="PS01036">
    <property type="entry name" value="HSP70_3"/>
    <property type="match status" value="1"/>
</dbReference>
<reference evidence="6 7" key="1">
    <citation type="submission" date="2019-01" db="EMBL/GenBank/DDBJ databases">
        <title>Genomes sequencing and comparative genomics of infectious freshwater microsporidia, Cucumispora dikerogammari and Thelohania contejeani.</title>
        <authorList>
            <person name="Cormier A."/>
            <person name="Giraud I."/>
            <person name="Wattier R."/>
            <person name="Teixeira M."/>
            <person name="Grandjean F."/>
            <person name="Rigaud T."/>
            <person name="Cordaux R."/>
        </authorList>
    </citation>
    <scope>NUCLEOTIDE SEQUENCE [LARGE SCALE GENOMIC DNA]</scope>
    <source>
        <strain evidence="6">T1</strain>
        <tissue evidence="6">Spores</tissue>
    </source>
</reference>
<feature type="region of interest" description="Disordered" evidence="4">
    <location>
        <begin position="654"/>
        <end position="678"/>
    </location>
</feature>
<organism evidence="6 7">
    <name type="scientific">Astathelohania contejeani</name>
    <dbReference type="NCBI Taxonomy" id="164912"/>
    <lineage>
        <taxon>Eukaryota</taxon>
        <taxon>Fungi</taxon>
        <taxon>Fungi incertae sedis</taxon>
        <taxon>Microsporidia</taxon>
        <taxon>Astathelohaniidae</taxon>
        <taxon>Astathelohania</taxon>
    </lineage>
</organism>
<dbReference type="SUPFAM" id="SSF53067">
    <property type="entry name" value="Actin-like ATPase domain"/>
    <property type="match status" value="2"/>
</dbReference>
<gene>
    <name evidence="6" type="ORF">TCON_1287</name>
</gene>